<evidence type="ECO:0000259" key="1">
    <source>
        <dbReference type="PROSITE" id="PS50943"/>
    </source>
</evidence>
<protein>
    <submittedName>
        <fullName evidence="2">Zinc finger/helix-turn-helix protein, YgiT family</fullName>
    </submittedName>
</protein>
<accession>A0AA35UDY3</accession>
<dbReference type="Proteomes" id="UP001158598">
    <property type="component" value="Chromosome"/>
</dbReference>
<feature type="domain" description="HTH cro/C1-type" evidence="1">
    <location>
        <begin position="35"/>
        <end position="70"/>
    </location>
</feature>
<dbReference type="SMART" id="SM00530">
    <property type="entry name" value="HTH_XRE"/>
    <property type="match status" value="1"/>
</dbReference>
<evidence type="ECO:0000313" key="2">
    <source>
        <dbReference type="EMBL" id="CAI8818126.1"/>
    </source>
</evidence>
<sequence length="132" mass="14742">MHIAHFSRYNMRYVHHNRNPFVAITTVAELVRAARNGRSQKEFARELGIRQSSVSRYESGRANPPVKVIEHCMRLVHSTGTESAPTADELAAKIRTELADSDLSEVRLALARLIDTLASEHTQARAMSQSSS</sequence>
<dbReference type="CDD" id="cd00093">
    <property type="entry name" value="HTH_XRE"/>
    <property type="match status" value="1"/>
</dbReference>
<dbReference type="SUPFAM" id="SSF47413">
    <property type="entry name" value="lambda repressor-like DNA-binding domains"/>
    <property type="match status" value="1"/>
</dbReference>
<dbReference type="PROSITE" id="PS50943">
    <property type="entry name" value="HTH_CROC1"/>
    <property type="match status" value="1"/>
</dbReference>
<reference evidence="2" key="1">
    <citation type="submission" date="2023-03" db="EMBL/GenBank/DDBJ databases">
        <authorList>
            <person name="Pearce D."/>
        </authorList>
    </citation>
    <scope>NUCLEOTIDE SEQUENCE</scope>
    <source>
        <strain evidence="2">Mc</strain>
    </source>
</reference>
<dbReference type="RefSeq" id="WP_282213715.1">
    <property type="nucleotide sequence ID" value="NZ_OX458332.1"/>
</dbReference>
<dbReference type="InterPro" id="IPR010982">
    <property type="entry name" value="Lambda_DNA-bd_dom_sf"/>
</dbReference>
<dbReference type="AlphaFoldDB" id="A0AA35UDY3"/>
<organism evidence="2 3">
    <name type="scientific">Methylococcus capsulatus</name>
    <dbReference type="NCBI Taxonomy" id="414"/>
    <lineage>
        <taxon>Bacteria</taxon>
        <taxon>Pseudomonadati</taxon>
        <taxon>Pseudomonadota</taxon>
        <taxon>Gammaproteobacteria</taxon>
        <taxon>Methylococcales</taxon>
        <taxon>Methylococcaceae</taxon>
        <taxon>Methylococcus</taxon>
    </lineage>
</organism>
<dbReference type="EMBL" id="OX458332">
    <property type="protein sequence ID" value="CAI8818126.1"/>
    <property type="molecule type" value="Genomic_DNA"/>
</dbReference>
<name>A0AA35UDY3_METCP</name>
<proteinExistence type="predicted"/>
<dbReference type="Gene3D" id="1.10.260.40">
    <property type="entry name" value="lambda repressor-like DNA-binding domains"/>
    <property type="match status" value="1"/>
</dbReference>
<dbReference type="GO" id="GO:0003677">
    <property type="term" value="F:DNA binding"/>
    <property type="evidence" value="ECO:0007669"/>
    <property type="project" value="InterPro"/>
</dbReference>
<gene>
    <name evidence="2" type="ORF">MCNOR_1889</name>
</gene>
<dbReference type="Pfam" id="PF01381">
    <property type="entry name" value="HTH_3"/>
    <property type="match status" value="1"/>
</dbReference>
<dbReference type="InterPro" id="IPR001387">
    <property type="entry name" value="Cro/C1-type_HTH"/>
</dbReference>
<evidence type="ECO:0000313" key="3">
    <source>
        <dbReference type="Proteomes" id="UP001158598"/>
    </source>
</evidence>